<protein>
    <submittedName>
        <fullName evidence="1">Uncharacterized protein</fullName>
    </submittedName>
</protein>
<dbReference type="InParanoid" id="A0A3B1JJM9"/>
<dbReference type="Proteomes" id="UP000018467">
    <property type="component" value="Unassembled WGS sequence"/>
</dbReference>
<evidence type="ECO:0000313" key="1">
    <source>
        <dbReference type="Ensembl" id="ENSAMXP00000041509.1"/>
    </source>
</evidence>
<organism evidence="1 2">
    <name type="scientific">Astyanax mexicanus</name>
    <name type="common">Blind cave fish</name>
    <name type="synonym">Astyanax fasciatus mexicanus</name>
    <dbReference type="NCBI Taxonomy" id="7994"/>
    <lineage>
        <taxon>Eukaryota</taxon>
        <taxon>Metazoa</taxon>
        <taxon>Chordata</taxon>
        <taxon>Craniata</taxon>
        <taxon>Vertebrata</taxon>
        <taxon>Euteleostomi</taxon>
        <taxon>Actinopterygii</taxon>
        <taxon>Neopterygii</taxon>
        <taxon>Teleostei</taxon>
        <taxon>Ostariophysi</taxon>
        <taxon>Characiformes</taxon>
        <taxon>Characoidei</taxon>
        <taxon>Acestrorhamphidae</taxon>
        <taxon>Acestrorhamphinae</taxon>
        <taxon>Astyanax</taxon>
    </lineage>
</organism>
<evidence type="ECO:0000313" key="2">
    <source>
        <dbReference type="Proteomes" id="UP000018467"/>
    </source>
</evidence>
<name>A0A3B1JJM9_ASTMX</name>
<reference evidence="2" key="1">
    <citation type="submission" date="2013-03" db="EMBL/GenBank/DDBJ databases">
        <authorList>
            <person name="Jeffery W."/>
            <person name="Warren W."/>
            <person name="Wilson R.K."/>
        </authorList>
    </citation>
    <scope>NUCLEOTIDE SEQUENCE</scope>
    <source>
        <strain evidence="2">female</strain>
    </source>
</reference>
<keyword evidence="2" id="KW-1185">Reference proteome</keyword>
<accession>A0A3B1JJM9</accession>
<sequence>LIYCMGDEADDVLRGLRITDEQKLVYSSVKDGFTNFFVPKKNVIYQRAKFNTRVQGPTEPADSFITALYALAEDGYGALREELLRDPLVVGIRDSALSQKLQMESCHQHGQATEEIRMRTK</sequence>
<dbReference type="AlphaFoldDB" id="A0A3B1JJM9"/>
<dbReference type="PANTHER" id="PTHR33198:SF20">
    <property type="entry name" value="RETROTRANSPOSON GAG DOMAIN-CONTAINING PROTEIN"/>
    <property type="match status" value="1"/>
</dbReference>
<dbReference type="Ensembl" id="ENSAMXT00000039525.1">
    <property type="protein sequence ID" value="ENSAMXP00000041509.1"/>
    <property type="gene ID" value="ENSAMXG00000041058.1"/>
</dbReference>
<reference evidence="1" key="3">
    <citation type="submission" date="2025-08" db="UniProtKB">
        <authorList>
            <consortium name="Ensembl"/>
        </authorList>
    </citation>
    <scope>IDENTIFICATION</scope>
</reference>
<dbReference type="GeneTree" id="ENSGT00940000177983"/>
<reference evidence="2" key="2">
    <citation type="journal article" date="2014" name="Nat. Commun.">
        <title>The cavefish genome reveals candidate genes for eye loss.</title>
        <authorList>
            <person name="McGaugh S.E."/>
            <person name="Gross J.B."/>
            <person name="Aken B."/>
            <person name="Blin M."/>
            <person name="Borowsky R."/>
            <person name="Chalopin D."/>
            <person name="Hinaux H."/>
            <person name="Jeffery W.R."/>
            <person name="Keene A."/>
            <person name="Ma L."/>
            <person name="Minx P."/>
            <person name="Murphy D."/>
            <person name="O'Quin K.E."/>
            <person name="Retaux S."/>
            <person name="Rohner N."/>
            <person name="Searle S.M."/>
            <person name="Stahl B.A."/>
            <person name="Tabin C."/>
            <person name="Volff J.N."/>
            <person name="Yoshizawa M."/>
            <person name="Warren W.C."/>
        </authorList>
    </citation>
    <scope>NUCLEOTIDE SEQUENCE [LARGE SCALE GENOMIC DNA]</scope>
    <source>
        <strain evidence="2">female</strain>
    </source>
</reference>
<proteinExistence type="predicted"/>
<dbReference type="PANTHER" id="PTHR33198">
    <property type="entry name" value="ANK_REP_REGION DOMAIN-CONTAINING PROTEIN-RELATED"/>
    <property type="match status" value="1"/>
</dbReference>
<reference evidence="1" key="4">
    <citation type="submission" date="2025-09" db="UniProtKB">
        <authorList>
            <consortium name="Ensembl"/>
        </authorList>
    </citation>
    <scope>IDENTIFICATION</scope>
</reference>